<dbReference type="EMBL" id="CAFBOM010000089">
    <property type="protein sequence ID" value="CAB4984747.1"/>
    <property type="molecule type" value="Genomic_DNA"/>
</dbReference>
<dbReference type="AlphaFoldDB" id="A0A6J7MVG9"/>
<accession>A0A6J7MVG9</accession>
<proteinExistence type="predicted"/>
<sequence>MAALAEADEVDDDVLREGLTELEGELRDANHGLGILAVHVEDWGLNRPSDVGRVDRGSAVLRARREADLVVHDDMDAAAGSVALNLRHLEGLGDDALPGKGCIAVHEYRQDVEGPLAGELVLLRADDPFQHRVDRLEVRGVRGEVDGRGCAIR</sequence>
<reference evidence="1" key="1">
    <citation type="submission" date="2020-05" db="EMBL/GenBank/DDBJ databases">
        <authorList>
            <person name="Chiriac C."/>
            <person name="Salcher M."/>
            <person name="Ghai R."/>
            <person name="Kavagutti S V."/>
        </authorList>
    </citation>
    <scope>NUCLEOTIDE SEQUENCE</scope>
</reference>
<protein>
    <submittedName>
        <fullName evidence="1">Unannotated protein</fullName>
    </submittedName>
</protein>
<name>A0A6J7MVG9_9ZZZZ</name>
<organism evidence="1">
    <name type="scientific">freshwater metagenome</name>
    <dbReference type="NCBI Taxonomy" id="449393"/>
    <lineage>
        <taxon>unclassified sequences</taxon>
        <taxon>metagenomes</taxon>
        <taxon>ecological metagenomes</taxon>
    </lineage>
</organism>
<evidence type="ECO:0000313" key="1">
    <source>
        <dbReference type="EMBL" id="CAB4984747.1"/>
    </source>
</evidence>
<gene>
    <name evidence="1" type="ORF">UFOPK3957_00655</name>
</gene>
<dbReference type="AntiFam" id="ANF00134">
    <property type="entry name" value="Shadow ORF (opposite odhA)"/>
</dbReference>